<dbReference type="Proteomes" id="UP000093943">
    <property type="component" value="Unassembled WGS sequence"/>
</dbReference>
<dbReference type="EMBL" id="LZKG01000106">
    <property type="protein sequence ID" value="OBI28177.1"/>
    <property type="molecule type" value="Genomic_DNA"/>
</dbReference>
<proteinExistence type="predicted"/>
<comment type="caution">
    <text evidence="1">The sequence shown here is derived from an EMBL/GenBank/DDBJ whole genome shotgun (WGS) entry which is preliminary data.</text>
</comment>
<dbReference type="RefSeq" id="WP_065019293.1">
    <property type="nucleotide sequence ID" value="NZ_LZKG01000106.1"/>
</dbReference>
<evidence type="ECO:0000313" key="1">
    <source>
        <dbReference type="EMBL" id="OBI28177.1"/>
    </source>
</evidence>
<reference evidence="2" key="1">
    <citation type="submission" date="2016-06" db="EMBL/GenBank/DDBJ databases">
        <authorList>
            <person name="Sutton G."/>
            <person name="Brinkac L."/>
            <person name="Sanka R."/>
            <person name="Adams M."/>
            <person name="Lau E."/>
            <person name="Sam S."/>
            <person name="Sreng N."/>
            <person name="Him V."/>
            <person name="Kerleguer A."/>
            <person name="Cheng S."/>
        </authorList>
    </citation>
    <scope>NUCLEOTIDE SEQUENCE [LARGE SCALE GENOMIC DNA]</scope>
    <source>
        <strain evidence="2">E1876</strain>
    </source>
</reference>
<dbReference type="AlphaFoldDB" id="A0A1A2XSW2"/>
<name>A0A1A2XSW2_MYCSD</name>
<gene>
    <name evidence="1" type="ORF">A5710_04010</name>
</gene>
<evidence type="ECO:0000313" key="2">
    <source>
        <dbReference type="Proteomes" id="UP000093943"/>
    </source>
</evidence>
<organism evidence="1 2">
    <name type="scientific">Mycolicibacter sinensis (strain JDM601)</name>
    <name type="common">Mycobacterium sinense</name>
    <dbReference type="NCBI Taxonomy" id="875328"/>
    <lineage>
        <taxon>Bacteria</taxon>
        <taxon>Bacillati</taxon>
        <taxon>Actinomycetota</taxon>
        <taxon>Actinomycetes</taxon>
        <taxon>Mycobacteriales</taxon>
        <taxon>Mycobacteriaceae</taxon>
        <taxon>Mycolicibacter</taxon>
    </lineage>
</organism>
<sequence>MTTSELSETTGRWLGERGIFRHFQPTDDEALGAASESGEPVLHVMSTCLSGSFDGDMTGELVRWAEPDGTIRYEATVGGLPERGDTNVLVAAGLGELCDVAKVLGNLRYEWGAMVVYNDWSVSKYEMYTGPRVGTP</sequence>
<protein>
    <submittedName>
        <fullName evidence="1">Uncharacterized protein</fullName>
    </submittedName>
</protein>
<accession>A0A1A2XSW2</accession>